<feature type="domain" description="Response regulatory" evidence="18">
    <location>
        <begin position="3"/>
        <end position="117"/>
    </location>
</feature>
<dbReference type="SUPFAM" id="SSF52172">
    <property type="entry name" value="CheY-like"/>
    <property type="match status" value="1"/>
</dbReference>
<proteinExistence type="predicted"/>
<dbReference type="GO" id="GO:0005737">
    <property type="term" value="C:cytoplasm"/>
    <property type="evidence" value="ECO:0007669"/>
    <property type="project" value="UniProtKB-SubCell"/>
</dbReference>
<feature type="domain" description="Sigma-54 factor interaction" evidence="17">
    <location>
        <begin position="142"/>
        <end position="370"/>
    </location>
</feature>
<dbReference type="PANTHER" id="PTHR32071:SF95">
    <property type="entry name" value="DNA-BINDING TRANSCRIPTIONAL REGULATOR NTRC"/>
    <property type="match status" value="1"/>
</dbReference>
<keyword evidence="12" id="KW-0804">Transcription</keyword>
<keyword evidence="4" id="KW-0678">Repressor</keyword>
<evidence type="ECO:0000256" key="1">
    <source>
        <dbReference type="ARBA" id="ARBA00004496"/>
    </source>
</evidence>
<evidence type="ECO:0000256" key="10">
    <source>
        <dbReference type="ARBA" id="ARBA00023125"/>
    </source>
</evidence>
<keyword evidence="13" id="KW-0535">Nitrogen fixation</keyword>
<keyword evidence="20" id="KW-1185">Reference proteome</keyword>
<evidence type="ECO:0000256" key="14">
    <source>
        <dbReference type="ARBA" id="ARBA00029881"/>
    </source>
</evidence>
<keyword evidence="8" id="KW-0902">Two-component regulatory system</keyword>
<dbReference type="PROSITE" id="PS00675">
    <property type="entry name" value="SIGMA54_INTERACT_1"/>
    <property type="match status" value="1"/>
</dbReference>
<dbReference type="EMBL" id="VTOW01000002">
    <property type="protein sequence ID" value="NKE71681.1"/>
    <property type="molecule type" value="Genomic_DNA"/>
</dbReference>
<evidence type="ECO:0000256" key="9">
    <source>
        <dbReference type="ARBA" id="ARBA00023015"/>
    </source>
</evidence>
<dbReference type="SUPFAM" id="SSF46689">
    <property type="entry name" value="Homeodomain-like"/>
    <property type="match status" value="1"/>
</dbReference>
<dbReference type="GO" id="GO:0005524">
    <property type="term" value="F:ATP binding"/>
    <property type="evidence" value="ECO:0007669"/>
    <property type="project" value="UniProtKB-KW"/>
</dbReference>
<dbReference type="PANTHER" id="PTHR32071">
    <property type="entry name" value="TRANSCRIPTIONAL REGULATORY PROTEIN"/>
    <property type="match status" value="1"/>
</dbReference>
<dbReference type="GO" id="GO:0000160">
    <property type="term" value="P:phosphorelay signal transduction system"/>
    <property type="evidence" value="ECO:0007669"/>
    <property type="project" value="UniProtKB-KW"/>
</dbReference>
<sequence length="457" mass="51302">MQKILVIDDDPSNCELLSLHFQYQKYEVQTALTGREGLDKVKTFAPQIILLDNRLPDMTGLSVLKEIRSIDDNTFIIIMTAFIDMDTTIQAMKSGAFEYINKPINIDELNAVIGKIKGIIALKRSSLGPMSDEFSSMKIGNIIGKTPQMLQIFKTIAIASENNATVLIEGESGTGKELIARAIHYHANYNTPFLGINCSALVETLLESELFGHEKGAFTGAIQKKEGKFEMAEGGTLLLDEIGDMSIHLQAKLLRVLQEREFERVGGKEKIKANVRVIAATNKNLEELIKVGKFRKDLYYRLKVISIKVPPLRERMQDIPHLVQYLLNKISTNLHKNINGVSPKVMDVLMNYPWPGNIRELENVLTRAVVLTRGNVILEESLSLLPLTQQPASTQPRNIIASLSEIEKLHIQNILGHTGGHKGKACEILGISRPALDRKIKKYHLTEFFRKTFTVEY</sequence>
<dbReference type="InterPro" id="IPR009057">
    <property type="entry name" value="Homeodomain-like_sf"/>
</dbReference>
<organism evidence="19 20">
    <name type="scientific">Candidatus Manganitrophus noduliformans</name>
    <dbReference type="NCBI Taxonomy" id="2606439"/>
    <lineage>
        <taxon>Bacteria</taxon>
        <taxon>Pseudomonadati</taxon>
        <taxon>Nitrospirota</taxon>
        <taxon>Nitrospiria</taxon>
        <taxon>Candidatus Troglogloeales</taxon>
        <taxon>Candidatus Manganitrophaceae</taxon>
        <taxon>Candidatus Manganitrophus</taxon>
    </lineage>
</organism>
<dbReference type="InterPro" id="IPR002078">
    <property type="entry name" value="Sigma_54_int"/>
</dbReference>
<evidence type="ECO:0000256" key="4">
    <source>
        <dbReference type="ARBA" id="ARBA00022491"/>
    </source>
</evidence>
<evidence type="ECO:0000256" key="13">
    <source>
        <dbReference type="ARBA" id="ARBA00023231"/>
    </source>
</evidence>
<evidence type="ECO:0000256" key="16">
    <source>
        <dbReference type="PROSITE-ProRule" id="PRU00169"/>
    </source>
</evidence>
<evidence type="ECO:0000256" key="8">
    <source>
        <dbReference type="ARBA" id="ARBA00023012"/>
    </source>
</evidence>
<evidence type="ECO:0000256" key="7">
    <source>
        <dbReference type="ARBA" id="ARBA00022840"/>
    </source>
</evidence>
<evidence type="ECO:0000256" key="15">
    <source>
        <dbReference type="ARBA" id="ARBA00031910"/>
    </source>
</evidence>
<dbReference type="InterPro" id="IPR003593">
    <property type="entry name" value="AAA+_ATPase"/>
</dbReference>
<protein>
    <recommendedName>
        <fullName evidence="2">DNA-binding transcriptional regulator NtrC</fullName>
    </recommendedName>
    <alternativeName>
        <fullName evidence="14">Nitrogen regulation protein NR(I)</fullName>
    </alternativeName>
    <alternativeName>
        <fullName evidence="15">Nitrogen regulator I</fullName>
    </alternativeName>
</protein>
<dbReference type="PROSITE" id="PS50045">
    <property type="entry name" value="SIGMA54_INTERACT_4"/>
    <property type="match status" value="1"/>
</dbReference>
<evidence type="ECO:0000259" key="17">
    <source>
        <dbReference type="PROSITE" id="PS50045"/>
    </source>
</evidence>
<dbReference type="CDD" id="cd00156">
    <property type="entry name" value="REC"/>
    <property type="match status" value="1"/>
</dbReference>
<keyword evidence="6" id="KW-0547">Nucleotide-binding</keyword>
<dbReference type="InterPro" id="IPR002197">
    <property type="entry name" value="HTH_Fis"/>
</dbReference>
<dbReference type="PROSITE" id="PS00688">
    <property type="entry name" value="SIGMA54_INTERACT_3"/>
    <property type="match status" value="1"/>
</dbReference>
<keyword evidence="9" id="KW-0805">Transcription regulation</keyword>
<evidence type="ECO:0000256" key="5">
    <source>
        <dbReference type="ARBA" id="ARBA00022553"/>
    </source>
</evidence>
<feature type="modified residue" description="4-aspartylphosphate" evidence="16">
    <location>
        <position position="52"/>
    </location>
</feature>
<gene>
    <name evidence="19" type="ORF">MNODULE_13120</name>
</gene>
<comment type="subcellular location">
    <subcellularLocation>
        <location evidence="1">Cytoplasm</location>
    </subcellularLocation>
</comment>
<dbReference type="Proteomes" id="UP000534783">
    <property type="component" value="Unassembled WGS sequence"/>
</dbReference>
<evidence type="ECO:0000259" key="18">
    <source>
        <dbReference type="PROSITE" id="PS50110"/>
    </source>
</evidence>
<dbReference type="PROSITE" id="PS50110">
    <property type="entry name" value="RESPONSE_REGULATORY"/>
    <property type="match status" value="1"/>
</dbReference>
<dbReference type="InterPro" id="IPR025943">
    <property type="entry name" value="Sigma_54_int_dom_ATP-bd_2"/>
</dbReference>
<evidence type="ECO:0000256" key="3">
    <source>
        <dbReference type="ARBA" id="ARBA00022490"/>
    </source>
</evidence>
<dbReference type="Gene3D" id="1.10.10.60">
    <property type="entry name" value="Homeodomain-like"/>
    <property type="match status" value="1"/>
</dbReference>
<dbReference type="RefSeq" id="WP_168060537.1">
    <property type="nucleotide sequence ID" value="NZ_VTOW01000002.1"/>
</dbReference>
<keyword evidence="7" id="KW-0067">ATP-binding</keyword>
<dbReference type="GO" id="GO:0043565">
    <property type="term" value="F:sequence-specific DNA binding"/>
    <property type="evidence" value="ECO:0007669"/>
    <property type="project" value="InterPro"/>
</dbReference>
<dbReference type="CDD" id="cd00009">
    <property type="entry name" value="AAA"/>
    <property type="match status" value="1"/>
</dbReference>
<dbReference type="Pfam" id="PF02954">
    <property type="entry name" value="HTH_8"/>
    <property type="match status" value="1"/>
</dbReference>
<dbReference type="FunFam" id="3.40.50.300:FF:000006">
    <property type="entry name" value="DNA-binding transcriptional regulator NtrC"/>
    <property type="match status" value="1"/>
</dbReference>
<reference evidence="19 20" key="1">
    <citation type="journal article" date="2020" name="Nature">
        <title>Bacterial chemolithoautotrophy via manganese oxidation.</title>
        <authorList>
            <person name="Yu H."/>
            <person name="Leadbetter J.R."/>
        </authorList>
    </citation>
    <scope>NUCLEOTIDE SEQUENCE [LARGE SCALE GENOMIC DNA]</scope>
    <source>
        <strain evidence="19 20">Mn-1</strain>
    </source>
</reference>
<dbReference type="InterPro" id="IPR001789">
    <property type="entry name" value="Sig_transdc_resp-reg_receiver"/>
</dbReference>
<dbReference type="AlphaFoldDB" id="A0A7X6IBE0"/>
<dbReference type="InterPro" id="IPR027417">
    <property type="entry name" value="P-loop_NTPase"/>
</dbReference>
<evidence type="ECO:0000313" key="20">
    <source>
        <dbReference type="Proteomes" id="UP000534783"/>
    </source>
</evidence>
<keyword evidence="5 16" id="KW-0597">Phosphoprotein</keyword>
<dbReference type="InterPro" id="IPR025944">
    <property type="entry name" value="Sigma_54_int_dom_CS"/>
</dbReference>
<dbReference type="InterPro" id="IPR011006">
    <property type="entry name" value="CheY-like_superfamily"/>
</dbReference>
<dbReference type="Gene3D" id="3.40.50.2300">
    <property type="match status" value="1"/>
</dbReference>
<dbReference type="InterPro" id="IPR058031">
    <property type="entry name" value="AAA_lid_NorR"/>
</dbReference>
<dbReference type="PROSITE" id="PS00676">
    <property type="entry name" value="SIGMA54_INTERACT_2"/>
    <property type="match status" value="1"/>
</dbReference>
<dbReference type="SMART" id="SM00448">
    <property type="entry name" value="REC"/>
    <property type="match status" value="1"/>
</dbReference>
<dbReference type="GO" id="GO:0006355">
    <property type="term" value="P:regulation of DNA-templated transcription"/>
    <property type="evidence" value="ECO:0007669"/>
    <property type="project" value="InterPro"/>
</dbReference>
<dbReference type="InterPro" id="IPR025662">
    <property type="entry name" value="Sigma_54_int_dom_ATP-bd_1"/>
</dbReference>
<evidence type="ECO:0000256" key="2">
    <source>
        <dbReference type="ARBA" id="ARBA00019059"/>
    </source>
</evidence>
<evidence type="ECO:0000313" key="19">
    <source>
        <dbReference type="EMBL" id="NKE71681.1"/>
    </source>
</evidence>
<name>A0A7X6IBE0_9BACT</name>
<keyword evidence="11" id="KW-0010">Activator</keyword>
<comment type="caution">
    <text evidence="19">The sequence shown here is derived from an EMBL/GenBank/DDBJ whole genome shotgun (WGS) entry which is preliminary data.</text>
</comment>
<evidence type="ECO:0000256" key="6">
    <source>
        <dbReference type="ARBA" id="ARBA00022741"/>
    </source>
</evidence>
<accession>A0A7X6IBE0</accession>
<dbReference type="SMART" id="SM00382">
    <property type="entry name" value="AAA"/>
    <property type="match status" value="1"/>
</dbReference>
<dbReference type="Pfam" id="PF25601">
    <property type="entry name" value="AAA_lid_14"/>
    <property type="match status" value="1"/>
</dbReference>
<evidence type="ECO:0000256" key="12">
    <source>
        <dbReference type="ARBA" id="ARBA00023163"/>
    </source>
</evidence>
<dbReference type="Gene3D" id="3.40.50.300">
    <property type="entry name" value="P-loop containing nucleotide triphosphate hydrolases"/>
    <property type="match status" value="1"/>
</dbReference>
<dbReference type="SUPFAM" id="SSF52540">
    <property type="entry name" value="P-loop containing nucleoside triphosphate hydrolases"/>
    <property type="match status" value="1"/>
</dbReference>
<keyword evidence="10" id="KW-0238">DNA-binding</keyword>
<dbReference type="Pfam" id="PF00158">
    <property type="entry name" value="Sigma54_activat"/>
    <property type="match status" value="1"/>
</dbReference>
<dbReference type="Gene3D" id="1.10.8.60">
    <property type="match status" value="1"/>
</dbReference>
<dbReference type="Pfam" id="PF00072">
    <property type="entry name" value="Response_reg"/>
    <property type="match status" value="1"/>
</dbReference>
<evidence type="ECO:0000256" key="11">
    <source>
        <dbReference type="ARBA" id="ARBA00023159"/>
    </source>
</evidence>
<keyword evidence="3" id="KW-0963">Cytoplasm</keyword>